<dbReference type="Proteomes" id="UP000078386">
    <property type="component" value="Unassembled WGS sequence"/>
</dbReference>
<dbReference type="PATRIC" id="fig|1354264.4.peg.4883"/>
<evidence type="ECO:0000313" key="1">
    <source>
        <dbReference type="EMBL" id="OAT44386.1"/>
    </source>
</evidence>
<dbReference type="AlphaFoldDB" id="A0A1B7J8Z2"/>
<gene>
    <name evidence="1" type="ORF">M989_04683</name>
</gene>
<name>A0A1B7J8Z2_9ENTR</name>
<keyword evidence="2" id="KW-1185">Reference proteome</keyword>
<dbReference type="EMBL" id="LXEU01000107">
    <property type="protein sequence ID" value="OAT44386.1"/>
    <property type="molecule type" value="Genomic_DNA"/>
</dbReference>
<sequence length="50" mass="5496">METQCIFIAGFKNCFTLGHTCLVWGHNKENAGEYAGIKITFPGLAGIFFV</sequence>
<protein>
    <submittedName>
        <fullName evidence="1">Uncharacterized protein</fullName>
    </submittedName>
</protein>
<proteinExistence type="predicted"/>
<accession>A0A1B7J8Z2</accession>
<evidence type="ECO:0000313" key="2">
    <source>
        <dbReference type="Proteomes" id="UP000078386"/>
    </source>
</evidence>
<organism evidence="1 2">
    <name type="scientific">Kluyvera georgiana ATCC 51603</name>
    <dbReference type="NCBI Taxonomy" id="1354264"/>
    <lineage>
        <taxon>Bacteria</taxon>
        <taxon>Pseudomonadati</taxon>
        <taxon>Pseudomonadota</taxon>
        <taxon>Gammaproteobacteria</taxon>
        <taxon>Enterobacterales</taxon>
        <taxon>Enterobacteriaceae</taxon>
        <taxon>Kluyvera</taxon>
    </lineage>
</organism>
<comment type="caution">
    <text evidence="1">The sequence shown here is derived from an EMBL/GenBank/DDBJ whole genome shotgun (WGS) entry which is preliminary data.</text>
</comment>
<reference evidence="1 2" key="1">
    <citation type="submission" date="2016-04" db="EMBL/GenBank/DDBJ databases">
        <title>ATOL: Assembling a taxonomically balanced genome-scale reconstruction of the evolutionary history of the Enterobacteriaceae.</title>
        <authorList>
            <person name="Plunkett G.III."/>
            <person name="Neeno-Eckwall E.C."/>
            <person name="Glasner J.D."/>
            <person name="Perna N.T."/>
        </authorList>
    </citation>
    <scope>NUCLEOTIDE SEQUENCE [LARGE SCALE GENOMIC DNA]</scope>
    <source>
        <strain evidence="1 2">ATCC 51603</strain>
    </source>
</reference>